<evidence type="ECO:0000313" key="1">
    <source>
        <dbReference type="EMBL" id="PYC29724.1"/>
    </source>
</evidence>
<protein>
    <submittedName>
        <fullName evidence="1">Uncharacterized protein</fullName>
    </submittedName>
</protein>
<dbReference type="Proteomes" id="UP000248188">
    <property type="component" value="Unassembled WGS sequence"/>
</dbReference>
<name>A0A9Q6IB00_9PSED</name>
<evidence type="ECO:0000313" key="2">
    <source>
        <dbReference type="Proteomes" id="UP000248188"/>
    </source>
</evidence>
<dbReference type="AlphaFoldDB" id="A0A9Q6IB00"/>
<dbReference type="RefSeq" id="WP_110653584.1">
    <property type="nucleotide sequence ID" value="NZ_QJRN01000027.1"/>
</dbReference>
<organism evidence="1 2">
    <name type="scientific">Pseudomonas protegens</name>
    <dbReference type="NCBI Taxonomy" id="380021"/>
    <lineage>
        <taxon>Bacteria</taxon>
        <taxon>Pseudomonadati</taxon>
        <taxon>Pseudomonadota</taxon>
        <taxon>Gammaproteobacteria</taxon>
        <taxon>Pseudomonadales</taxon>
        <taxon>Pseudomonadaceae</taxon>
        <taxon>Pseudomonas</taxon>
    </lineage>
</organism>
<comment type="caution">
    <text evidence="1">The sequence shown here is derived from an EMBL/GenBank/DDBJ whole genome shotgun (WGS) entry which is preliminary data.</text>
</comment>
<sequence>MPYRTIPNTDEGYLILVVDQQGDELAKDPDAANGKLSQRLLQHLRDEAFNDLFIWIHGWKGDVPDAIDQFDRWIGAFNRNHDDYQRMITKRPGFKACHLGFHWPSLSWGDEQVSSGNSFSPTTHGTVEERVAFHATELGDTPAVRTALHQLFEEARTHAGADYLTDNARQAYLALNSALELGANGQAGNGSEDREAFDPDQAFDSAELIGTDFGGLSNRLLSPLRQLTFWTMKKRARVVGERGLHRLLLSLQHDRPELRIHLMGHSFGCIVASASLVGPEGKDPLMNAIDSCVLVQGALSHWAYASKIPYGTNTRGYFSQLLSRQSVKGPLAITRSIHDYAVGKIYPWAAGVANQVAYDLAPPRYGAIGAHGICGVETAEYLKMLPAGEAYTFKASGIYNIDATAYIKDVSDGLSGAHNDIDGKEVAHLIWEAAR</sequence>
<accession>A0A9Q6IB00</accession>
<dbReference type="EMBL" id="QJRN01000027">
    <property type="protein sequence ID" value="PYC29724.1"/>
    <property type="molecule type" value="Genomic_DNA"/>
</dbReference>
<reference evidence="1 2" key="1">
    <citation type="submission" date="2018-06" db="EMBL/GenBank/DDBJ databases">
        <title>Pseudomonas diversity within urban Lake Michigan freshwaters.</title>
        <authorList>
            <person name="Batrich M."/>
            <person name="Hatzopoulos T."/>
            <person name="Putonti C."/>
        </authorList>
    </citation>
    <scope>NUCLEOTIDE SEQUENCE [LARGE SCALE GENOMIC DNA]</scope>
    <source>
        <strain evidence="1 2">MB-090624</strain>
    </source>
</reference>
<gene>
    <name evidence="1" type="ORF">DMX08_29095</name>
</gene>
<proteinExistence type="predicted"/>